<feature type="transmembrane region" description="Helical" evidence="9">
    <location>
        <begin position="309"/>
        <end position="329"/>
    </location>
</feature>
<name>A0A9P7ZR20_9HYPO</name>
<evidence type="ECO:0000256" key="3">
    <source>
        <dbReference type="ARBA" id="ARBA00022448"/>
    </source>
</evidence>
<dbReference type="FunFam" id="1.20.1250.20:FF:000134">
    <property type="entry name" value="MFS sugar transporter protein"/>
    <property type="match status" value="1"/>
</dbReference>
<evidence type="ECO:0000256" key="5">
    <source>
        <dbReference type="ARBA" id="ARBA00022989"/>
    </source>
</evidence>
<dbReference type="Pfam" id="PF00083">
    <property type="entry name" value="Sugar_tr"/>
    <property type="match status" value="1"/>
</dbReference>
<comment type="caution">
    <text evidence="11">The sequence shown here is derived from an EMBL/GenBank/DDBJ whole genome shotgun (WGS) entry which is preliminary data.</text>
</comment>
<dbReference type="InterPro" id="IPR003663">
    <property type="entry name" value="Sugar/inositol_transpt"/>
</dbReference>
<dbReference type="Gene3D" id="1.20.1250.20">
    <property type="entry name" value="MFS general substrate transporter like domains"/>
    <property type="match status" value="1"/>
</dbReference>
<dbReference type="EMBL" id="MU251247">
    <property type="protein sequence ID" value="KAG9256759.1"/>
    <property type="molecule type" value="Genomic_DNA"/>
</dbReference>
<keyword evidence="3 7" id="KW-0813">Transport</keyword>
<evidence type="ECO:0000256" key="1">
    <source>
        <dbReference type="ARBA" id="ARBA00004141"/>
    </source>
</evidence>
<sequence>MSTYPTDKGEEPPRASFDEKPTGGALETREVAAASVALEAAIAESKPSLVSPGMLRLWCIMGMSYLVSTMNGFDSSLMGAINAMEPYQRHFGLSGAGSSTGIVFITYNLGQIAAFPFMGILADGFGRRWCIFIGCLIVCIGTAVQAPAETLPWFIGGRFILGFGASIASAAAPAYAVELSHPAYRGLMSGMYNNLWWLGNILAGWTTYGTNLHFDNSWAWRVPTLVQCGMPAVVMLVVMFFPESPRWLIAKDRTEEALQILAKYHGDGNVNHALVQLQYHEIIEQRNMYRDENPWWDFRELFNTPGARYRTYMVIMMSFFGQWSGNNVVSYFMPQMIETAGITNTNTQLLINAINPIFSMMGAIAGAAMLDKLGRRPMMMYSLGACLVFYILLTAFSAHSADVPGLSYGVIVAIYLFGIFFAWGFTPLQTLYSVECLENRTRAKGSGVNFLFLNIAMVINTYGISEGMAKIGWKLYIVYCAWIAVEIVVIYFFAVETAGKTLEELSSIFNAKNPRKESTRKTKIEVDESGNVLNIGGQ</sequence>
<dbReference type="InterPro" id="IPR036259">
    <property type="entry name" value="MFS_trans_sf"/>
</dbReference>
<dbReference type="InterPro" id="IPR005829">
    <property type="entry name" value="Sugar_transporter_CS"/>
</dbReference>
<dbReference type="PRINTS" id="PR00171">
    <property type="entry name" value="SUGRTRNSPORT"/>
</dbReference>
<dbReference type="InterPro" id="IPR005828">
    <property type="entry name" value="MFS_sugar_transport-like"/>
</dbReference>
<dbReference type="InterPro" id="IPR020846">
    <property type="entry name" value="MFS_dom"/>
</dbReference>
<comment type="similarity">
    <text evidence="2 7">Belongs to the major facilitator superfamily. Sugar transporter (TC 2.A.1.1) family.</text>
</comment>
<feature type="transmembrane region" description="Helical" evidence="9">
    <location>
        <begin position="446"/>
        <end position="464"/>
    </location>
</feature>
<keyword evidence="12" id="KW-1185">Reference proteome</keyword>
<proteinExistence type="inferred from homology"/>
<dbReference type="GO" id="GO:0005351">
    <property type="term" value="F:carbohydrate:proton symporter activity"/>
    <property type="evidence" value="ECO:0007669"/>
    <property type="project" value="TreeGrafter"/>
</dbReference>
<keyword evidence="6 9" id="KW-0472">Membrane</keyword>
<evidence type="ECO:0000256" key="6">
    <source>
        <dbReference type="ARBA" id="ARBA00023136"/>
    </source>
</evidence>
<feature type="compositionally biased region" description="Basic and acidic residues" evidence="8">
    <location>
        <begin position="7"/>
        <end position="21"/>
    </location>
</feature>
<dbReference type="GeneID" id="70291037"/>
<feature type="transmembrane region" description="Helical" evidence="9">
    <location>
        <begin position="349"/>
        <end position="368"/>
    </location>
</feature>
<evidence type="ECO:0000259" key="10">
    <source>
        <dbReference type="PROSITE" id="PS50850"/>
    </source>
</evidence>
<feature type="transmembrane region" description="Helical" evidence="9">
    <location>
        <begin position="405"/>
        <end position="425"/>
    </location>
</feature>
<evidence type="ECO:0000256" key="2">
    <source>
        <dbReference type="ARBA" id="ARBA00010992"/>
    </source>
</evidence>
<dbReference type="PROSITE" id="PS50850">
    <property type="entry name" value="MFS"/>
    <property type="match status" value="1"/>
</dbReference>
<keyword evidence="4 9" id="KW-0812">Transmembrane</keyword>
<evidence type="ECO:0000256" key="8">
    <source>
        <dbReference type="SAM" id="MobiDB-lite"/>
    </source>
</evidence>
<feature type="transmembrane region" description="Helical" evidence="9">
    <location>
        <begin position="129"/>
        <end position="148"/>
    </location>
</feature>
<dbReference type="Proteomes" id="UP000887229">
    <property type="component" value="Unassembled WGS sequence"/>
</dbReference>
<dbReference type="AlphaFoldDB" id="A0A9P7ZR20"/>
<evidence type="ECO:0000256" key="7">
    <source>
        <dbReference type="RuleBase" id="RU003346"/>
    </source>
</evidence>
<evidence type="ECO:0000256" key="9">
    <source>
        <dbReference type="SAM" id="Phobius"/>
    </source>
</evidence>
<dbReference type="PROSITE" id="PS00216">
    <property type="entry name" value="SUGAR_TRANSPORT_1"/>
    <property type="match status" value="2"/>
</dbReference>
<organism evidence="11 12">
    <name type="scientific">Emericellopsis atlantica</name>
    <dbReference type="NCBI Taxonomy" id="2614577"/>
    <lineage>
        <taxon>Eukaryota</taxon>
        <taxon>Fungi</taxon>
        <taxon>Dikarya</taxon>
        <taxon>Ascomycota</taxon>
        <taxon>Pezizomycotina</taxon>
        <taxon>Sordariomycetes</taxon>
        <taxon>Hypocreomycetidae</taxon>
        <taxon>Hypocreales</taxon>
        <taxon>Bionectriaceae</taxon>
        <taxon>Emericellopsis</taxon>
    </lineage>
</organism>
<evidence type="ECO:0000313" key="12">
    <source>
        <dbReference type="Proteomes" id="UP000887229"/>
    </source>
</evidence>
<protein>
    <submittedName>
        <fullName evidence="11">Lactose permease</fullName>
    </submittedName>
</protein>
<evidence type="ECO:0000313" key="11">
    <source>
        <dbReference type="EMBL" id="KAG9256759.1"/>
    </source>
</evidence>
<gene>
    <name evidence="11" type="ORF">F5Z01DRAFT_487344</name>
</gene>
<dbReference type="GO" id="GO:0016020">
    <property type="term" value="C:membrane"/>
    <property type="evidence" value="ECO:0007669"/>
    <property type="project" value="UniProtKB-SubCell"/>
</dbReference>
<keyword evidence="5 9" id="KW-1133">Transmembrane helix</keyword>
<evidence type="ECO:0000256" key="4">
    <source>
        <dbReference type="ARBA" id="ARBA00022692"/>
    </source>
</evidence>
<feature type="transmembrane region" description="Helical" evidence="9">
    <location>
        <begin position="220"/>
        <end position="241"/>
    </location>
</feature>
<dbReference type="InterPro" id="IPR050360">
    <property type="entry name" value="MFS_Sugar_Transporters"/>
</dbReference>
<comment type="subcellular location">
    <subcellularLocation>
        <location evidence="1">Membrane</location>
        <topology evidence="1">Multi-pass membrane protein</topology>
    </subcellularLocation>
</comment>
<feature type="region of interest" description="Disordered" evidence="8">
    <location>
        <begin position="1"/>
        <end position="23"/>
    </location>
</feature>
<dbReference type="NCBIfam" id="TIGR00879">
    <property type="entry name" value="SP"/>
    <property type="match status" value="1"/>
</dbReference>
<dbReference type="RefSeq" id="XP_046120683.1">
    <property type="nucleotide sequence ID" value="XM_046260134.1"/>
</dbReference>
<dbReference type="OrthoDB" id="6133115at2759"/>
<accession>A0A9P7ZR20</accession>
<feature type="transmembrane region" description="Helical" evidence="9">
    <location>
        <begin position="195"/>
        <end position="214"/>
    </location>
</feature>
<feature type="transmembrane region" description="Helical" evidence="9">
    <location>
        <begin position="476"/>
        <end position="495"/>
    </location>
</feature>
<dbReference type="PANTHER" id="PTHR48022:SF70">
    <property type="entry name" value="MONOSACCHARIDE TRANSPORTER, PUTATIVE (AFU_ORTHOLOGUE AFUA_5G14540)-RELATED"/>
    <property type="match status" value="1"/>
</dbReference>
<dbReference type="SUPFAM" id="SSF103473">
    <property type="entry name" value="MFS general substrate transporter"/>
    <property type="match status" value="1"/>
</dbReference>
<feature type="transmembrane region" description="Helical" evidence="9">
    <location>
        <begin position="154"/>
        <end position="175"/>
    </location>
</feature>
<dbReference type="PANTHER" id="PTHR48022">
    <property type="entry name" value="PLASTIDIC GLUCOSE TRANSPORTER 4"/>
    <property type="match status" value="1"/>
</dbReference>
<feature type="transmembrane region" description="Helical" evidence="9">
    <location>
        <begin position="93"/>
        <end position="117"/>
    </location>
</feature>
<feature type="domain" description="Major facilitator superfamily (MFS) profile" evidence="10">
    <location>
        <begin position="60"/>
        <end position="498"/>
    </location>
</feature>
<reference evidence="11" key="1">
    <citation type="journal article" date="2021" name="IMA Fungus">
        <title>Genomic characterization of three marine fungi, including Emericellopsis atlantica sp. nov. with signatures of a generalist lifestyle and marine biomass degradation.</title>
        <authorList>
            <person name="Hagestad O.C."/>
            <person name="Hou L."/>
            <person name="Andersen J.H."/>
            <person name="Hansen E.H."/>
            <person name="Altermark B."/>
            <person name="Li C."/>
            <person name="Kuhnert E."/>
            <person name="Cox R.J."/>
            <person name="Crous P.W."/>
            <person name="Spatafora J.W."/>
            <person name="Lail K."/>
            <person name="Amirebrahimi M."/>
            <person name="Lipzen A."/>
            <person name="Pangilinan J."/>
            <person name="Andreopoulos W."/>
            <person name="Hayes R.D."/>
            <person name="Ng V."/>
            <person name="Grigoriev I.V."/>
            <person name="Jackson S.A."/>
            <person name="Sutton T.D.S."/>
            <person name="Dobson A.D.W."/>
            <person name="Rama T."/>
        </authorList>
    </citation>
    <scope>NUCLEOTIDE SEQUENCE</scope>
    <source>
        <strain evidence="11">TS7</strain>
    </source>
</reference>
<feature type="transmembrane region" description="Helical" evidence="9">
    <location>
        <begin position="380"/>
        <end position="399"/>
    </location>
</feature>